<keyword evidence="2" id="KW-1185">Reference proteome</keyword>
<reference evidence="1 2" key="1">
    <citation type="submission" date="2024-08" db="EMBL/GenBank/DDBJ databases">
        <authorList>
            <person name="Lu H."/>
        </authorList>
    </citation>
    <scope>NUCLEOTIDE SEQUENCE [LARGE SCALE GENOMIC DNA]</scope>
    <source>
        <strain evidence="1 2">BYS78W</strain>
    </source>
</reference>
<gene>
    <name evidence="1" type="ORF">ACG04R_16270</name>
</gene>
<comment type="caution">
    <text evidence="1">The sequence shown here is derived from an EMBL/GenBank/DDBJ whole genome shotgun (WGS) entry which is preliminary data.</text>
</comment>
<organism evidence="1 2">
    <name type="scientific">Pelomonas candidula</name>
    <dbReference type="NCBI Taxonomy" id="3299025"/>
    <lineage>
        <taxon>Bacteria</taxon>
        <taxon>Pseudomonadati</taxon>
        <taxon>Pseudomonadota</taxon>
        <taxon>Betaproteobacteria</taxon>
        <taxon>Burkholderiales</taxon>
        <taxon>Sphaerotilaceae</taxon>
        <taxon>Roseateles</taxon>
    </lineage>
</organism>
<evidence type="ECO:0000313" key="2">
    <source>
        <dbReference type="Proteomes" id="UP001606134"/>
    </source>
</evidence>
<name>A0ABW7HEA1_9BURK</name>
<sequence>MRPVLYLDFDGCLHPEPVYWRPHRGAYLDARLVAAGHRLFEHAGLLEELLEPYPSVAIVLSTTWAVQHGCSRAAKRLPPGLRSRVIGATYHSSMDSTAFRLIPRGQQVLDDVARRRPTTWLALDDVDEGWGDARDHVVITDEVHGIAEPTVLAKVRSALERFEAPAFLDELAPDASLPGRITLPR</sequence>
<dbReference type="Proteomes" id="UP001606134">
    <property type="component" value="Unassembled WGS sequence"/>
</dbReference>
<dbReference type="RefSeq" id="WP_394412749.1">
    <property type="nucleotide sequence ID" value="NZ_JBIGIC010000008.1"/>
</dbReference>
<dbReference type="Pfam" id="PF18143">
    <property type="entry name" value="HAD_SAK_2"/>
    <property type="match status" value="1"/>
</dbReference>
<proteinExistence type="predicted"/>
<evidence type="ECO:0000313" key="1">
    <source>
        <dbReference type="EMBL" id="MFG6488243.1"/>
    </source>
</evidence>
<protein>
    <submittedName>
        <fullName evidence="1">HAD domain-containing protein</fullName>
    </submittedName>
</protein>
<accession>A0ABW7HEA1</accession>
<dbReference type="EMBL" id="JBIGIC010000008">
    <property type="protein sequence ID" value="MFG6488243.1"/>
    <property type="molecule type" value="Genomic_DNA"/>
</dbReference>